<organism evidence="2 3">
    <name type="scientific">Sphingomonas taxi</name>
    <dbReference type="NCBI Taxonomy" id="1549858"/>
    <lineage>
        <taxon>Bacteria</taxon>
        <taxon>Pseudomonadati</taxon>
        <taxon>Pseudomonadota</taxon>
        <taxon>Alphaproteobacteria</taxon>
        <taxon>Sphingomonadales</taxon>
        <taxon>Sphingomonadaceae</taxon>
        <taxon>Sphingomonas</taxon>
    </lineage>
</organism>
<accession>A0A2W5AU35</accession>
<dbReference type="GO" id="GO:0016020">
    <property type="term" value="C:membrane"/>
    <property type="evidence" value="ECO:0007669"/>
    <property type="project" value="InterPro"/>
</dbReference>
<feature type="domain" description="Peptidase C39" evidence="1">
    <location>
        <begin position="6"/>
        <end position="127"/>
    </location>
</feature>
<evidence type="ECO:0000313" key="2">
    <source>
        <dbReference type="EMBL" id="PZO71498.1"/>
    </source>
</evidence>
<dbReference type="PROSITE" id="PS50990">
    <property type="entry name" value="PEPTIDASE_C39"/>
    <property type="match status" value="1"/>
</dbReference>
<protein>
    <recommendedName>
        <fullName evidence="1">Peptidase C39 domain-containing protein</fullName>
    </recommendedName>
</protein>
<dbReference type="GO" id="GO:0008233">
    <property type="term" value="F:peptidase activity"/>
    <property type="evidence" value="ECO:0007669"/>
    <property type="project" value="InterPro"/>
</dbReference>
<dbReference type="AlphaFoldDB" id="A0A2W5AU35"/>
<name>A0A2W5AU35_9SPHN</name>
<dbReference type="Pfam" id="PF03412">
    <property type="entry name" value="Peptidase_C39"/>
    <property type="match status" value="1"/>
</dbReference>
<dbReference type="GO" id="GO:0006508">
    <property type="term" value="P:proteolysis"/>
    <property type="evidence" value="ECO:0007669"/>
    <property type="project" value="InterPro"/>
</dbReference>
<dbReference type="EMBL" id="QFMX01000053">
    <property type="protein sequence ID" value="PZO71498.1"/>
    <property type="molecule type" value="Genomic_DNA"/>
</dbReference>
<evidence type="ECO:0000259" key="1">
    <source>
        <dbReference type="PROSITE" id="PS50990"/>
    </source>
</evidence>
<gene>
    <name evidence="2" type="ORF">DI640_14335</name>
</gene>
<evidence type="ECO:0000313" key="3">
    <source>
        <dbReference type="Proteomes" id="UP000249555"/>
    </source>
</evidence>
<reference evidence="2 3" key="1">
    <citation type="submission" date="2017-08" db="EMBL/GenBank/DDBJ databases">
        <title>Infants hospitalized years apart are colonized by the same room-sourced microbial strains.</title>
        <authorList>
            <person name="Brooks B."/>
            <person name="Olm M.R."/>
            <person name="Firek B.A."/>
            <person name="Baker R."/>
            <person name="Thomas B.C."/>
            <person name="Morowitz M.J."/>
            <person name="Banfield J.F."/>
        </authorList>
    </citation>
    <scope>NUCLEOTIDE SEQUENCE [LARGE SCALE GENOMIC DNA]</scope>
    <source>
        <strain evidence="2">S2_018_000_R3_119</strain>
    </source>
</reference>
<dbReference type="GO" id="GO:0005524">
    <property type="term" value="F:ATP binding"/>
    <property type="evidence" value="ECO:0007669"/>
    <property type="project" value="InterPro"/>
</dbReference>
<dbReference type="Gene3D" id="3.90.70.10">
    <property type="entry name" value="Cysteine proteinases"/>
    <property type="match status" value="1"/>
</dbReference>
<dbReference type="Proteomes" id="UP000249555">
    <property type="component" value="Unassembled WGS sequence"/>
</dbReference>
<dbReference type="InterPro" id="IPR005074">
    <property type="entry name" value="Peptidase_C39"/>
</dbReference>
<proteinExistence type="predicted"/>
<comment type="caution">
    <text evidence="2">The sequence shown here is derived from an EMBL/GenBank/DDBJ whole genome shotgun (WGS) entry which is preliminary data.</text>
</comment>
<sequence length="132" mass="14210">MSGGAQERFAGHSESGLAAFAVVLAMHRIAVDPDQLRHDLGHERPVTSADLLRLAKRLDGVRARAVSTNFTKLKRLPMPVVASGPSGWFVIGRVGDDELLIQQPGHGVERLDRAALAERWSGEVVLGIVDKG</sequence>